<accession>A0A2H0C1W0</accession>
<dbReference type="Proteomes" id="UP000229699">
    <property type="component" value="Unassembled WGS sequence"/>
</dbReference>
<feature type="region of interest" description="Disordered" evidence="1">
    <location>
        <begin position="46"/>
        <end position="67"/>
    </location>
</feature>
<reference evidence="2 3" key="1">
    <citation type="submission" date="2017-09" db="EMBL/GenBank/DDBJ databases">
        <title>Depth-based differentiation of microbial function through sediment-hosted aquifers and enrichment of novel symbionts in the deep terrestrial subsurface.</title>
        <authorList>
            <person name="Probst A.J."/>
            <person name="Ladd B."/>
            <person name="Jarett J.K."/>
            <person name="Geller-Mcgrath D.E."/>
            <person name="Sieber C.M."/>
            <person name="Emerson J.B."/>
            <person name="Anantharaman K."/>
            <person name="Thomas B.C."/>
            <person name="Malmstrom R."/>
            <person name="Stieglmeier M."/>
            <person name="Klingl A."/>
            <person name="Woyke T."/>
            <person name="Ryan C.M."/>
            <person name="Banfield J.F."/>
        </authorList>
    </citation>
    <scope>NUCLEOTIDE SEQUENCE [LARGE SCALE GENOMIC DNA]</scope>
    <source>
        <strain evidence="2">CG22_combo_CG10-13_8_21_14_all_34_12</strain>
    </source>
</reference>
<comment type="caution">
    <text evidence="2">The sequence shown here is derived from an EMBL/GenBank/DDBJ whole genome shotgun (WGS) entry which is preliminary data.</text>
</comment>
<proteinExistence type="predicted"/>
<name>A0A2H0C1W0_9BACT</name>
<evidence type="ECO:0000313" key="3">
    <source>
        <dbReference type="Proteomes" id="UP000229699"/>
    </source>
</evidence>
<sequence length="67" mass="7949">MKEKLTIGNFRLDPLLQGDDKNDFFAKYFFLIRIISLITSEKHKEQFPPQESKERILPEKPDCSIHN</sequence>
<dbReference type="AlphaFoldDB" id="A0A2H0C1W0"/>
<evidence type="ECO:0000256" key="1">
    <source>
        <dbReference type="SAM" id="MobiDB-lite"/>
    </source>
</evidence>
<protein>
    <submittedName>
        <fullName evidence="2">Uncharacterized protein</fullName>
    </submittedName>
</protein>
<evidence type="ECO:0000313" key="2">
    <source>
        <dbReference type="EMBL" id="PIP63298.1"/>
    </source>
</evidence>
<gene>
    <name evidence="2" type="ORF">COW97_03155</name>
</gene>
<dbReference type="EMBL" id="PCTC01000068">
    <property type="protein sequence ID" value="PIP63298.1"/>
    <property type="molecule type" value="Genomic_DNA"/>
</dbReference>
<organism evidence="2 3">
    <name type="scientific">Candidatus Roizmanbacteria bacterium CG22_combo_CG10-13_8_21_14_all_34_12</name>
    <dbReference type="NCBI Taxonomy" id="1974860"/>
    <lineage>
        <taxon>Bacteria</taxon>
        <taxon>Candidatus Roizmaniibacteriota</taxon>
    </lineage>
</organism>